<dbReference type="RefSeq" id="WP_244517587.1">
    <property type="nucleotide sequence ID" value="NZ_FMTP01000001.1"/>
</dbReference>
<reference evidence="2" key="1">
    <citation type="submission" date="2016-10" db="EMBL/GenBank/DDBJ databases">
        <authorList>
            <person name="Varghese N."/>
            <person name="Submissions S."/>
        </authorList>
    </citation>
    <scope>NUCLEOTIDE SEQUENCE [LARGE SCALE GENOMIC DNA]</scope>
    <source>
        <strain evidence="2">CGMCC 1.1761</strain>
    </source>
</reference>
<dbReference type="AlphaFoldDB" id="A0A1G4QEP7"/>
<keyword evidence="2" id="KW-1185">Reference proteome</keyword>
<protein>
    <submittedName>
        <fullName evidence="1">Uncharacterized protein</fullName>
    </submittedName>
</protein>
<dbReference type="EMBL" id="FMTP01000001">
    <property type="protein sequence ID" value="SCW42818.1"/>
    <property type="molecule type" value="Genomic_DNA"/>
</dbReference>
<evidence type="ECO:0000313" key="1">
    <source>
        <dbReference type="EMBL" id="SCW42818.1"/>
    </source>
</evidence>
<sequence>MITAFEVIRRIAEAVQPRLGRIDAQEVGIYPVEARGDEPNWTARIARQAGGGHAYKQWRLDQLRAAIEAVQREMPRIDWGGQDSHANPRGG</sequence>
<proteinExistence type="predicted"/>
<name>A0A1G4QEP7_9HYPH</name>
<dbReference type="Proteomes" id="UP000198889">
    <property type="component" value="Unassembled WGS sequence"/>
</dbReference>
<gene>
    <name evidence="1" type="ORF">SAMN05660859_1148</name>
</gene>
<organism evidence="1 2">
    <name type="scientific">Ancylobacter rudongensis</name>
    <dbReference type="NCBI Taxonomy" id="177413"/>
    <lineage>
        <taxon>Bacteria</taxon>
        <taxon>Pseudomonadati</taxon>
        <taxon>Pseudomonadota</taxon>
        <taxon>Alphaproteobacteria</taxon>
        <taxon>Hyphomicrobiales</taxon>
        <taxon>Xanthobacteraceae</taxon>
        <taxon>Ancylobacter</taxon>
    </lineage>
</organism>
<evidence type="ECO:0000313" key="2">
    <source>
        <dbReference type="Proteomes" id="UP000198889"/>
    </source>
</evidence>
<accession>A0A1G4QEP7</accession>